<dbReference type="Gene3D" id="1.10.287.830">
    <property type="entry name" value="putative peptidase helix hairpin domain like"/>
    <property type="match status" value="1"/>
</dbReference>
<dbReference type="NCBIfam" id="TIGR00181">
    <property type="entry name" value="pepF"/>
    <property type="match status" value="1"/>
</dbReference>
<evidence type="ECO:0000313" key="11">
    <source>
        <dbReference type="EMBL" id="CAG9621483.1"/>
    </source>
</evidence>
<dbReference type="EMBL" id="CAKJTJ010000011">
    <property type="protein sequence ID" value="CAG9621483.1"/>
    <property type="molecule type" value="Genomic_DNA"/>
</dbReference>
<comment type="cofactor">
    <cofactor evidence="6">
        <name>Zn(2+)</name>
        <dbReference type="ChEBI" id="CHEBI:29105"/>
    </cofactor>
    <text evidence="6">Binds 1 zinc ion.</text>
</comment>
<keyword evidence="12" id="KW-1185">Reference proteome</keyword>
<accession>A0ABM8YNE3</accession>
<keyword evidence="4 6" id="KW-0862">Zinc</keyword>
<comment type="function">
    <text evidence="6">Has oligopeptidase activity and degrades a variety of small bioactive peptides.</text>
</comment>
<feature type="chain" id="PRO_5046884198" description="Oligopeptidase F" evidence="8">
    <location>
        <begin position="21"/>
        <end position="623"/>
    </location>
</feature>
<keyword evidence="3 6" id="KW-0378">Hydrolase</keyword>
<evidence type="ECO:0000256" key="6">
    <source>
        <dbReference type="RuleBase" id="RU368091"/>
    </source>
</evidence>
<dbReference type="SUPFAM" id="SSF55486">
    <property type="entry name" value="Metalloproteases ('zincins'), catalytic domain"/>
    <property type="match status" value="1"/>
</dbReference>
<keyword evidence="7" id="KW-0175">Coiled coil</keyword>
<comment type="caution">
    <text evidence="11">The sequence shown here is derived from an EMBL/GenBank/DDBJ whole genome shotgun (WGS) entry which is preliminary data.</text>
</comment>
<dbReference type="InterPro" id="IPR042088">
    <property type="entry name" value="OligoPept_F_C"/>
</dbReference>
<dbReference type="Pfam" id="PF08439">
    <property type="entry name" value="Peptidase_M3_N"/>
    <property type="match status" value="1"/>
</dbReference>
<dbReference type="InterPro" id="IPR001567">
    <property type="entry name" value="Pept_M3A_M3B_dom"/>
</dbReference>
<evidence type="ECO:0000259" key="9">
    <source>
        <dbReference type="Pfam" id="PF01432"/>
    </source>
</evidence>
<evidence type="ECO:0000256" key="1">
    <source>
        <dbReference type="ARBA" id="ARBA00022670"/>
    </source>
</evidence>
<dbReference type="InterPro" id="IPR045090">
    <property type="entry name" value="Pept_M3A_M3B"/>
</dbReference>
<evidence type="ECO:0000256" key="5">
    <source>
        <dbReference type="ARBA" id="ARBA00023049"/>
    </source>
</evidence>
<evidence type="ECO:0000256" key="2">
    <source>
        <dbReference type="ARBA" id="ARBA00022723"/>
    </source>
</evidence>
<evidence type="ECO:0000313" key="12">
    <source>
        <dbReference type="Proteomes" id="UP000789833"/>
    </source>
</evidence>
<organism evidence="11 12">
    <name type="scientific">Sutcliffiella rhizosphaerae</name>
    <dbReference type="NCBI Taxonomy" id="2880967"/>
    <lineage>
        <taxon>Bacteria</taxon>
        <taxon>Bacillati</taxon>
        <taxon>Bacillota</taxon>
        <taxon>Bacilli</taxon>
        <taxon>Bacillales</taxon>
        <taxon>Bacillaceae</taxon>
        <taxon>Sutcliffiella</taxon>
    </lineage>
</organism>
<keyword evidence="1 6" id="KW-0645">Protease</keyword>
<dbReference type="Proteomes" id="UP000789833">
    <property type="component" value="Unassembled WGS sequence"/>
</dbReference>
<feature type="domain" description="Oligopeptidase F N-terminal" evidence="10">
    <location>
        <begin position="139"/>
        <end position="200"/>
    </location>
</feature>
<dbReference type="Gene3D" id="1.20.140.70">
    <property type="entry name" value="Oligopeptidase f, N-terminal domain"/>
    <property type="match status" value="1"/>
</dbReference>
<dbReference type="PANTHER" id="PTHR11804:SF84">
    <property type="entry name" value="SACCHAROLYSIN"/>
    <property type="match status" value="1"/>
</dbReference>
<evidence type="ECO:0000256" key="7">
    <source>
        <dbReference type="SAM" id="Coils"/>
    </source>
</evidence>
<evidence type="ECO:0000256" key="8">
    <source>
        <dbReference type="SAM" id="SignalP"/>
    </source>
</evidence>
<feature type="signal peptide" evidence="8">
    <location>
        <begin position="1"/>
        <end position="20"/>
    </location>
</feature>
<keyword evidence="8" id="KW-0732">Signal</keyword>
<evidence type="ECO:0000259" key="10">
    <source>
        <dbReference type="Pfam" id="PF08439"/>
    </source>
</evidence>
<dbReference type="GO" id="GO:0016787">
    <property type="term" value="F:hydrolase activity"/>
    <property type="evidence" value="ECO:0007669"/>
    <property type="project" value="UniProtKB-KW"/>
</dbReference>
<feature type="domain" description="Peptidase M3A/M3B catalytic" evidence="9">
    <location>
        <begin position="227"/>
        <end position="608"/>
    </location>
</feature>
<dbReference type="CDD" id="cd09608">
    <property type="entry name" value="M3B_PepF"/>
    <property type="match status" value="1"/>
</dbReference>
<keyword evidence="5 6" id="KW-0482">Metalloprotease</keyword>
<comment type="similarity">
    <text evidence="6">Belongs to the peptidase M3B family.</text>
</comment>
<evidence type="ECO:0000256" key="4">
    <source>
        <dbReference type="ARBA" id="ARBA00022833"/>
    </source>
</evidence>
<dbReference type="Gene3D" id="1.10.1370.20">
    <property type="entry name" value="Oligoendopeptidase f, C-terminal domain"/>
    <property type="match status" value="1"/>
</dbReference>
<name>A0ABM8YNE3_9BACI</name>
<dbReference type="InterPro" id="IPR013647">
    <property type="entry name" value="OligopepF_N_dom"/>
</dbReference>
<gene>
    <name evidence="11" type="primary">pepF1_3</name>
    <name evidence="11" type="ORF">BACCIP111883_02256</name>
</gene>
<dbReference type="PANTHER" id="PTHR11804">
    <property type="entry name" value="PROTEASE M3 THIMET OLIGOPEPTIDASE-RELATED"/>
    <property type="match status" value="1"/>
</dbReference>
<proteinExistence type="inferred from homology"/>
<keyword evidence="2 6" id="KW-0479">Metal-binding</keyword>
<dbReference type="RefSeq" id="WP_230501376.1">
    <property type="nucleotide sequence ID" value="NZ_CAKJTJ010000011.1"/>
</dbReference>
<dbReference type="Pfam" id="PF01432">
    <property type="entry name" value="Peptidase_M3"/>
    <property type="match status" value="1"/>
</dbReference>
<sequence length="623" mass="72638">MRVMRRIVITVFSVVLCLNAMTVQSESHTFKSRADIPDEYKWNLQNLYNNEKEWRQDVQQVKKMAEKFSKKEEKLTNDKQILKLLKEYFTLSQKIEKIFVFSRINLDVDIGNTKAQALSEEGQNMMMYVVERTAWFSNEIQSMEDNHWAEVMQSQILKPYQSFLKETYDEKIHSLSPEMEKMLIKTMPMVNAPSELFTMMSKDLVLPSFTIEEKEYELTAPLYTKYMTGKNRKVREAAFKTYYGTLEKYQDSFASMLSNVVKGNNFFATARQYSSSLEAHLERNQVDPKVYDQLIETVEDGLPLLHRYLKLKEKYIGIDSMQMYDLSAPSPYTKTERIPYEEAKEIVVKGLAPIGTNYVKELSKGLDSKWVDVYHTPGKATGAYQIGSFDSHPYVLMNYQGLQNDVLTLAHEMGHAMHSYFSNKNQPYHDARYVTFTAEVASTLQEHLLHKQLLKEATTKEEKLHALYQYLEDFRVTLFRQTQFAEFEKIIHEMGQNEEPLHAEALKKVYLDLNKKYYGKGMEVNNEIAMEWARVPHFFHSSFYTYQYATSFAASAALAEQLEEDGIKAQKRIQYELFSSGGSLPPLEILQRTGVDMSKKQPIVESLNRYEELLNEFEKLLKS</sequence>
<reference evidence="11 12" key="1">
    <citation type="submission" date="2021-10" db="EMBL/GenBank/DDBJ databases">
        <authorList>
            <person name="Criscuolo A."/>
        </authorList>
    </citation>
    <scope>NUCLEOTIDE SEQUENCE [LARGE SCALE GENOMIC DNA]</scope>
    <source>
        <strain evidence="12">CIP 111883</strain>
    </source>
</reference>
<protein>
    <recommendedName>
        <fullName evidence="6">Oligopeptidase F</fullName>
        <ecNumber evidence="6">3.4.24.-</ecNumber>
    </recommendedName>
</protein>
<dbReference type="InterPro" id="IPR004438">
    <property type="entry name" value="Peptidase_M3B"/>
</dbReference>
<feature type="coiled-coil region" evidence="7">
    <location>
        <begin position="44"/>
        <end position="78"/>
    </location>
</feature>
<evidence type="ECO:0000256" key="3">
    <source>
        <dbReference type="ARBA" id="ARBA00022801"/>
    </source>
</evidence>
<dbReference type="EC" id="3.4.24.-" evidence="6"/>